<evidence type="ECO:0000313" key="2">
    <source>
        <dbReference type="Proteomes" id="UP000626109"/>
    </source>
</evidence>
<sequence>AHDTVQSVLLKCEDQEQCYTHPYVKDRASSIVISRGASAAEEICDWLLSPASGSVPRLPGSTSNFFV</sequence>
<accession>A0A813JPD6</accession>
<dbReference type="AlphaFoldDB" id="A0A813JPD6"/>
<feature type="non-terminal residue" evidence="1">
    <location>
        <position position="67"/>
    </location>
</feature>
<protein>
    <submittedName>
        <fullName evidence="1">Uncharacterized protein</fullName>
    </submittedName>
</protein>
<comment type="caution">
    <text evidence="1">The sequence shown here is derived from an EMBL/GenBank/DDBJ whole genome shotgun (WGS) entry which is preliminary data.</text>
</comment>
<evidence type="ECO:0000313" key="1">
    <source>
        <dbReference type="EMBL" id="CAE8681904.1"/>
    </source>
</evidence>
<dbReference type="EMBL" id="CAJNNW010026004">
    <property type="protein sequence ID" value="CAE8681904.1"/>
    <property type="molecule type" value="Genomic_DNA"/>
</dbReference>
<reference evidence="1" key="1">
    <citation type="submission" date="2021-02" db="EMBL/GenBank/DDBJ databases">
        <authorList>
            <person name="Dougan E. K."/>
            <person name="Rhodes N."/>
            <person name="Thang M."/>
            <person name="Chan C."/>
        </authorList>
    </citation>
    <scope>NUCLEOTIDE SEQUENCE</scope>
</reference>
<name>A0A813JPD6_POLGL</name>
<gene>
    <name evidence="1" type="ORF">PGLA2088_LOCUS22674</name>
</gene>
<dbReference type="Proteomes" id="UP000626109">
    <property type="component" value="Unassembled WGS sequence"/>
</dbReference>
<proteinExistence type="predicted"/>
<organism evidence="1 2">
    <name type="scientific">Polarella glacialis</name>
    <name type="common">Dinoflagellate</name>
    <dbReference type="NCBI Taxonomy" id="89957"/>
    <lineage>
        <taxon>Eukaryota</taxon>
        <taxon>Sar</taxon>
        <taxon>Alveolata</taxon>
        <taxon>Dinophyceae</taxon>
        <taxon>Suessiales</taxon>
        <taxon>Suessiaceae</taxon>
        <taxon>Polarella</taxon>
    </lineage>
</organism>